<comment type="caution">
    <text evidence="1">The sequence shown here is derived from an EMBL/GenBank/DDBJ whole genome shotgun (WGS) entry which is preliminary data.</text>
</comment>
<reference evidence="1" key="2">
    <citation type="submission" date="2020-10" db="EMBL/GenBank/DDBJ databases">
        <authorList>
            <person name="Cooper E.A."/>
            <person name="Brenton Z.W."/>
            <person name="Flinn B.S."/>
            <person name="Jenkins J."/>
            <person name="Shu S."/>
            <person name="Flowers D."/>
            <person name="Luo F."/>
            <person name="Wang Y."/>
            <person name="Xia P."/>
            <person name="Barry K."/>
            <person name="Daum C."/>
            <person name="Lipzen A."/>
            <person name="Yoshinaga Y."/>
            <person name="Schmutz J."/>
            <person name="Saski C."/>
            <person name="Vermerris W."/>
            <person name="Kresovich S."/>
        </authorList>
    </citation>
    <scope>NUCLEOTIDE SEQUENCE</scope>
</reference>
<dbReference type="AlphaFoldDB" id="A0A921Q1Z8"/>
<sequence length="67" mass="7601">MALESLCCSDIDIYSWFPLLDRSDLCIDQAGSGEHLSLFFFLFVCGLELSPVHVFMCLCFESLPDLF</sequence>
<accession>A0A921Q1Z8</accession>
<dbReference type="Proteomes" id="UP000807115">
    <property type="component" value="Chromosome 10"/>
</dbReference>
<protein>
    <submittedName>
        <fullName evidence="1">Uncharacterized protein</fullName>
    </submittedName>
</protein>
<dbReference type="EMBL" id="CM027689">
    <property type="protein sequence ID" value="KAG0512316.1"/>
    <property type="molecule type" value="Genomic_DNA"/>
</dbReference>
<evidence type="ECO:0000313" key="1">
    <source>
        <dbReference type="EMBL" id="KAG0512316.1"/>
    </source>
</evidence>
<proteinExistence type="predicted"/>
<evidence type="ECO:0000313" key="2">
    <source>
        <dbReference type="Proteomes" id="UP000807115"/>
    </source>
</evidence>
<name>A0A921Q1Z8_SORBI</name>
<organism evidence="1 2">
    <name type="scientific">Sorghum bicolor</name>
    <name type="common">Sorghum</name>
    <name type="synonym">Sorghum vulgare</name>
    <dbReference type="NCBI Taxonomy" id="4558"/>
    <lineage>
        <taxon>Eukaryota</taxon>
        <taxon>Viridiplantae</taxon>
        <taxon>Streptophyta</taxon>
        <taxon>Embryophyta</taxon>
        <taxon>Tracheophyta</taxon>
        <taxon>Spermatophyta</taxon>
        <taxon>Magnoliopsida</taxon>
        <taxon>Liliopsida</taxon>
        <taxon>Poales</taxon>
        <taxon>Poaceae</taxon>
        <taxon>PACMAD clade</taxon>
        <taxon>Panicoideae</taxon>
        <taxon>Andropogonodae</taxon>
        <taxon>Andropogoneae</taxon>
        <taxon>Sorghinae</taxon>
        <taxon>Sorghum</taxon>
    </lineage>
</organism>
<reference evidence="1" key="1">
    <citation type="journal article" date="2019" name="BMC Genomics">
        <title>A new reference genome for Sorghum bicolor reveals high levels of sequence similarity between sweet and grain genotypes: implications for the genetics of sugar metabolism.</title>
        <authorList>
            <person name="Cooper E.A."/>
            <person name="Brenton Z.W."/>
            <person name="Flinn B.S."/>
            <person name="Jenkins J."/>
            <person name="Shu S."/>
            <person name="Flowers D."/>
            <person name="Luo F."/>
            <person name="Wang Y."/>
            <person name="Xia P."/>
            <person name="Barry K."/>
            <person name="Daum C."/>
            <person name="Lipzen A."/>
            <person name="Yoshinaga Y."/>
            <person name="Schmutz J."/>
            <person name="Saski C."/>
            <person name="Vermerris W."/>
            <person name="Kresovich S."/>
        </authorList>
    </citation>
    <scope>NUCLEOTIDE SEQUENCE</scope>
</reference>
<gene>
    <name evidence="1" type="ORF">BDA96_10G002800</name>
</gene>